<keyword evidence="1" id="KW-0540">Nuclease</keyword>
<dbReference type="Proteomes" id="UP001199916">
    <property type="component" value="Unassembled WGS sequence"/>
</dbReference>
<comment type="caution">
    <text evidence="1">The sequence shown here is derived from an EMBL/GenBank/DDBJ whole genome shotgun (WGS) entry which is preliminary data.</text>
</comment>
<dbReference type="EMBL" id="JAJNBZ010000015">
    <property type="protein sequence ID" value="MCE5171188.1"/>
    <property type="molecule type" value="Genomic_DNA"/>
</dbReference>
<keyword evidence="2" id="KW-1185">Reference proteome</keyword>
<keyword evidence="1" id="KW-0269">Exonuclease</keyword>
<reference evidence="1 2" key="1">
    <citation type="submission" date="2021-11" db="EMBL/GenBank/DDBJ databases">
        <title>Draft genome sequence of Paenibacillus profundus YoMME, a new Gram-positive bacteria with exoelectrogenic properties.</title>
        <authorList>
            <person name="Hubenova Y."/>
            <person name="Hubenova E."/>
            <person name="Manasiev Y."/>
            <person name="Peykov S."/>
            <person name="Mitov M."/>
        </authorList>
    </citation>
    <scope>NUCLEOTIDE SEQUENCE [LARGE SCALE GENOMIC DNA]</scope>
    <source>
        <strain evidence="1 2">YoMME</strain>
    </source>
</reference>
<gene>
    <name evidence="1" type="ORF">LQV63_17955</name>
</gene>
<evidence type="ECO:0000313" key="2">
    <source>
        <dbReference type="Proteomes" id="UP001199916"/>
    </source>
</evidence>
<protein>
    <submittedName>
        <fullName evidence="1">Exonuclease</fullName>
    </submittedName>
</protein>
<dbReference type="GO" id="GO:0004527">
    <property type="term" value="F:exonuclease activity"/>
    <property type="evidence" value="ECO:0007669"/>
    <property type="project" value="UniProtKB-KW"/>
</dbReference>
<evidence type="ECO:0000313" key="1">
    <source>
        <dbReference type="EMBL" id="MCE5171188.1"/>
    </source>
</evidence>
<accession>A0ABS8YL56</accession>
<keyword evidence="1" id="KW-0378">Hydrolase</keyword>
<sequence length="71" mass="8064">MDIHHLIRYSQLKTGLLEVACQLDDDEEYTRAMAVHDLTELLEQVILLEASCSFASVDFRAHARTVPMSDT</sequence>
<dbReference type="RefSeq" id="WP_019421518.1">
    <property type="nucleotide sequence ID" value="NZ_JAJNBZ010000015.1"/>
</dbReference>
<organism evidence="1 2">
    <name type="scientific">Paenibacillus profundus</name>
    <dbReference type="NCBI Taxonomy" id="1173085"/>
    <lineage>
        <taxon>Bacteria</taxon>
        <taxon>Bacillati</taxon>
        <taxon>Bacillota</taxon>
        <taxon>Bacilli</taxon>
        <taxon>Bacillales</taxon>
        <taxon>Paenibacillaceae</taxon>
        <taxon>Paenibacillus</taxon>
    </lineage>
</organism>
<name>A0ABS8YL56_9BACL</name>
<proteinExistence type="predicted"/>